<keyword evidence="4" id="KW-1185">Reference proteome</keyword>
<reference evidence="3 4" key="1">
    <citation type="submission" date="2023-04" db="EMBL/GenBank/DDBJ databases">
        <title>Genome of Basidiobolus ranarum AG-B5.</title>
        <authorList>
            <person name="Stajich J.E."/>
            <person name="Carter-House D."/>
            <person name="Gryganskyi A."/>
        </authorList>
    </citation>
    <scope>NUCLEOTIDE SEQUENCE [LARGE SCALE GENOMIC DNA]</scope>
    <source>
        <strain evidence="3 4">AG-B5</strain>
    </source>
</reference>
<organism evidence="3 4">
    <name type="scientific">Basidiobolus ranarum</name>
    <dbReference type="NCBI Taxonomy" id="34480"/>
    <lineage>
        <taxon>Eukaryota</taxon>
        <taxon>Fungi</taxon>
        <taxon>Fungi incertae sedis</taxon>
        <taxon>Zoopagomycota</taxon>
        <taxon>Entomophthoromycotina</taxon>
        <taxon>Basidiobolomycetes</taxon>
        <taxon>Basidiobolales</taxon>
        <taxon>Basidiobolaceae</taxon>
        <taxon>Basidiobolus</taxon>
    </lineage>
</organism>
<dbReference type="Pfam" id="PF00787">
    <property type="entry name" value="PX"/>
    <property type="match status" value="1"/>
</dbReference>
<evidence type="ECO:0000259" key="2">
    <source>
        <dbReference type="PROSITE" id="PS50195"/>
    </source>
</evidence>
<dbReference type="PROSITE" id="PS50195">
    <property type="entry name" value="PX"/>
    <property type="match status" value="1"/>
</dbReference>
<feature type="compositionally biased region" description="Low complexity" evidence="1">
    <location>
        <begin position="172"/>
        <end position="183"/>
    </location>
</feature>
<protein>
    <recommendedName>
        <fullName evidence="2">PX domain-containing protein</fullName>
    </recommendedName>
</protein>
<comment type="caution">
    <text evidence="3">The sequence shown here is derived from an EMBL/GenBank/DDBJ whole genome shotgun (WGS) entry which is preliminary data.</text>
</comment>
<feature type="region of interest" description="Disordered" evidence="1">
    <location>
        <begin position="208"/>
        <end position="243"/>
    </location>
</feature>
<feature type="domain" description="PX" evidence="2">
    <location>
        <begin position="18"/>
        <end position="138"/>
    </location>
</feature>
<dbReference type="SUPFAM" id="SSF54277">
    <property type="entry name" value="CAD &amp; PB1 domains"/>
    <property type="match status" value="1"/>
</dbReference>
<dbReference type="SUPFAM" id="SSF64268">
    <property type="entry name" value="PX domain"/>
    <property type="match status" value="1"/>
</dbReference>
<proteinExistence type="predicted"/>
<dbReference type="Proteomes" id="UP001479436">
    <property type="component" value="Unassembled WGS sequence"/>
</dbReference>
<name>A0ABR2WWT6_9FUNG</name>
<dbReference type="EMBL" id="JASJQH010000205">
    <property type="protein sequence ID" value="KAK9765961.1"/>
    <property type="molecule type" value="Genomic_DNA"/>
</dbReference>
<gene>
    <name evidence="3" type="ORF">K7432_005309</name>
</gene>
<accession>A0ABR2WWT6</accession>
<evidence type="ECO:0000313" key="4">
    <source>
        <dbReference type="Proteomes" id="UP001479436"/>
    </source>
</evidence>
<evidence type="ECO:0000313" key="3">
    <source>
        <dbReference type="EMBL" id="KAK9765961.1"/>
    </source>
</evidence>
<feature type="region of interest" description="Disordered" evidence="1">
    <location>
        <begin position="168"/>
        <end position="189"/>
    </location>
</feature>
<sequence>MSPPVTRIDTEVVKLAPLISTASIDAFEKHSDKKRWFTVTVIPADLDQEGDARKAYSIYRTQEHFVQLSTKLHRTFASQQIDIPELQLPQRTFLVLSPSGAKVCAKLNTYVQNLFQYPTYVAASSMVLEFFGVWRSDIEHVHKHFDDDDYYRIDSAIDISEKIDFELNSNQSTPTSPKSPFSPNLAPQPLLQKKSSFHSGLMKKYKPLGRSGTLITPDVAQDNRPNLRRSKSAMLNRKGSQAPWNRVKRDMKPVESEHRTAIIAPWNLHYIEPDKVRDLLPTLPTPSSPYLGSDPASDSPVSLSRSNTLRRAGTISRIDSCRSTTRTLRKTTSTNSLSAAARRDTEPIAFLKVKVVLDEETIVILRIHRTISFEDLQCRILLKLRTCGKQFDDLDSRTLIFRLSDSKAFLVTGEKELNSALSHGTDRVTFYFIQVDN</sequence>
<evidence type="ECO:0000256" key="1">
    <source>
        <dbReference type="SAM" id="MobiDB-lite"/>
    </source>
</evidence>
<feature type="region of interest" description="Disordered" evidence="1">
    <location>
        <begin position="286"/>
        <end position="306"/>
    </location>
</feature>
<dbReference type="InterPro" id="IPR036871">
    <property type="entry name" value="PX_dom_sf"/>
</dbReference>
<dbReference type="InterPro" id="IPR001683">
    <property type="entry name" value="PX_dom"/>
</dbReference>
<dbReference type="Gene3D" id="3.30.1520.10">
    <property type="entry name" value="Phox-like domain"/>
    <property type="match status" value="1"/>
</dbReference>